<dbReference type="PROSITE" id="PS00049">
    <property type="entry name" value="RIBOSOMAL_L14"/>
    <property type="match status" value="1"/>
</dbReference>
<reference evidence="7 8" key="1">
    <citation type="journal article" date="2018" name="J. Allergy Clin. Immunol.">
        <title>High-quality assembly of Dermatophagoides pteronyssinus genome and transcriptome reveals a wide range of novel allergens.</title>
        <authorList>
            <person name="Liu X.Y."/>
            <person name="Yang K.Y."/>
            <person name="Wang M.Q."/>
            <person name="Kwok J.S."/>
            <person name="Zeng X."/>
            <person name="Yang Z."/>
            <person name="Xiao X.J."/>
            <person name="Lau C.P."/>
            <person name="Li Y."/>
            <person name="Huang Z.M."/>
            <person name="Ba J.G."/>
            <person name="Yim A.K."/>
            <person name="Ouyang C.Y."/>
            <person name="Ngai S.M."/>
            <person name="Chan T.F."/>
            <person name="Leung E.L."/>
            <person name="Liu L."/>
            <person name="Liu Z.G."/>
            <person name="Tsui S.K."/>
        </authorList>
    </citation>
    <scope>NUCLEOTIDE SEQUENCE [LARGE SCALE GENOMIC DNA]</scope>
    <source>
        <strain evidence="7">Derp</strain>
    </source>
</reference>
<reference evidence="7 8" key="2">
    <citation type="journal article" date="2022" name="Mol. Biol. Evol.">
        <title>Comparative Genomics Reveals Insights into the Divergent Evolution of Astigmatic Mites and Household Pest Adaptations.</title>
        <authorList>
            <person name="Xiong Q."/>
            <person name="Wan A.T."/>
            <person name="Liu X."/>
            <person name="Fung C.S."/>
            <person name="Xiao X."/>
            <person name="Malainual N."/>
            <person name="Hou J."/>
            <person name="Wang L."/>
            <person name="Wang M."/>
            <person name="Yang K.Y."/>
            <person name="Cui Y."/>
            <person name="Leung E.L."/>
            <person name="Nong W."/>
            <person name="Shin S.K."/>
            <person name="Au S.W."/>
            <person name="Jeong K.Y."/>
            <person name="Chew F.T."/>
            <person name="Hui J.H."/>
            <person name="Leung T.F."/>
            <person name="Tungtrongchitr A."/>
            <person name="Zhong N."/>
            <person name="Liu Z."/>
            <person name="Tsui S.K."/>
        </authorList>
    </citation>
    <scope>NUCLEOTIDE SEQUENCE [LARGE SCALE GENOMIC DNA]</scope>
    <source>
        <strain evidence="7">Derp</strain>
    </source>
</reference>
<dbReference type="Gene3D" id="2.40.150.20">
    <property type="entry name" value="Ribosomal protein L14"/>
    <property type="match status" value="1"/>
</dbReference>
<comment type="caution">
    <text evidence="7">The sequence shown here is derived from an EMBL/GenBank/DDBJ whole genome shotgun (WGS) entry which is preliminary data.</text>
</comment>
<protein>
    <recommendedName>
        <fullName evidence="4">Large ribosomal subunit protein uL14</fullName>
    </recommendedName>
    <alternativeName>
        <fullName evidence="5">60S ribosomal protein L23</fullName>
    </alternativeName>
</protein>
<dbReference type="EMBL" id="NJHN03000129">
    <property type="protein sequence ID" value="KAH9412529.1"/>
    <property type="molecule type" value="Genomic_DNA"/>
</dbReference>
<evidence type="ECO:0000256" key="2">
    <source>
        <dbReference type="ARBA" id="ARBA00022980"/>
    </source>
</evidence>
<evidence type="ECO:0000256" key="4">
    <source>
        <dbReference type="ARBA" id="ARBA00035199"/>
    </source>
</evidence>
<dbReference type="Pfam" id="PF00238">
    <property type="entry name" value="Ribosomal_L14"/>
    <property type="match status" value="1"/>
</dbReference>
<dbReference type="HAMAP" id="MF_01367">
    <property type="entry name" value="Ribosomal_uL14"/>
    <property type="match status" value="1"/>
</dbReference>
<dbReference type="Pfam" id="PF04005">
    <property type="entry name" value="Hus1"/>
    <property type="match status" value="1"/>
</dbReference>
<dbReference type="InterPro" id="IPR019972">
    <property type="entry name" value="Ribosomal_uL14_CS"/>
</dbReference>
<name>A0ABQ8IQE2_DERPT</name>
<evidence type="ECO:0000313" key="7">
    <source>
        <dbReference type="EMBL" id="KAH9412529.1"/>
    </source>
</evidence>
<proteinExistence type="inferred from homology"/>
<accession>A0ABQ8IQE2</accession>
<evidence type="ECO:0000313" key="8">
    <source>
        <dbReference type="Proteomes" id="UP000887458"/>
    </source>
</evidence>
<dbReference type="InterPro" id="IPR007150">
    <property type="entry name" value="HUS1/Mec3"/>
</dbReference>
<dbReference type="PANTHER" id="PTHR11761:SF8">
    <property type="entry name" value="LARGE RIBOSOMAL SUBUNIT PROTEIN UL14"/>
    <property type="match status" value="1"/>
</dbReference>
<dbReference type="PANTHER" id="PTHR11761">
    <property type="entry name" value="50S/60S RIBOSOMAL PROTEIN L14/L23"/>
    <property type="match status" value="1"/>
</dbReference>
<evidence type="ECO:0000256" key="3">
    <source>
        <dbReference type="ARBA" id="ARBA00023274"/>
    </source>
</evidence>
<dbReference type="SUPFAM" id="SSF50193">
    <property type="entry name" value="Ribosomal protein L14"/>
    <property type="match status" value="1"/>
</dbReference>
<dbReference type="NCBIfam" id="NF006344">
    <property type="entry name" value="PRK08571.1"/>
    <property type="match status" value="1"/>
</dbReference>
<keyword evidence="3 6" id="KW-0687">Ribonucleoprotein</keyword>
<dbReference type="Gene3D" id="3.70.10.10">
    <property type="match status" value="1"/>
</dbReference>
<evidence type="ECO:0000256" key="5">
    <source>
        <dbReference type="ARBA" id="ARBA00035326"/>
    </source>
</evidence>
<dbReference type="Proteomes" id="UP000887458">
    <property type="component" value="Unassembled WGS sequence"/>
</dbReference>
<organism evidence="7 8">
    <name type="scientific">Dermatophagoides pteronyssinus</name>
    <name type="common">European house dust mite</name>
    <dbReference type="NCBI Taxonomy" id="6956"/>
    <lineage>
        <taxon>Eukaryota</taxon>
        <taxon>Metazoa</taxon>
        <taxon>Ecdysozoa</taxon>
        <taxon>Arthropoda</taxon>
        <taxon>Chelicerata</taxon>
        <taxon>Arachnida</taxon>
        <taxon>Acari</taxon>
        <taxon>Acariformes</taxon>
        <taxon>Sarcoptiformes</taxon>
        <taxon>Astigmata</taxon>
        <taxon>Psoroptidia</taxon>
        <taxon>Analgoidea</taxon>
        <taxon>Pyroglyphidae</taxon>
        <taxon>Dermatophagoidinae</taxon>
        <taxon>Dermatophagoides</taxon>
    </lineage>
</organism>
<sequence length="403" mass="45196">MKFRVITRRYEAINTIKRSIMATAKLSNSLIFRIDSDSIQLIPDTLTPMNPISIRCILNRSLLFDNYSFKGLNDDNNFIYFYVRSDSIINIINTIHLNIRLMKIKLTTNNQQKPVLRFTTENPSADETEHQTINNQLFISVINQQSWSLYDDEYSSMNQAQISLNLPTFKLFANDIAKLNDCSNFIRISAKMYQNNDDDENILKAKLTMTSIIDSLQLSCRYDKLSITNGYSTTTTTDQSNQSNKVFVDIRKLNELISYISILQPTDGRGGTAGAKFRISLGLPVGAVMNCADNTGAKNLFVIAVNGIKGRLNRLPAAGAGDMFVATIKKGKPELRKKVMPAVVIRQRKPFRRKDGVFIYFEDNAGVIVNNKGEMKGSAITGPVAKECADLWPKIASNASSIQ</sequence>
<dbReference type="SMART" id="SM01374">
    <property type="entry name" value="Ribosomal_L14"/>
    <property type="match status" value="1"/>
</dbReference>
<comment type="similarity">
    <text evidence="1 6">Belongs to the universal ribosomal protein uL14 family.</text>
</comment>
<keyword evidence="2 6" id="KW-0689">Ribosomal protein</keyword>
<evidence type="ECO:0000256" key="6">
    <source>
        <dbReference type="RuleBase" id="RU003949"/>
    </source>
</evidence>
<dbReference type="CDD" id="cd00337">
    <property type="entry name" value="Ribosomal_uL14"/>
    <property type="match status" value="1"/>
</dbReference>
<dbReference type="InterPro" id="IPR036853">
    <property type="entry name" value="Ribosomal_uL14_sf"/>
</dbReference>
<dbReference type="InterPro" id="IPR000218">
    <property type="entry name" value="Ribosomal_uL14"/>
</dbReference>
<dbReference type="GO" id="GO:0005840">
    <property type="term" value="C:ribosome"/>
    <property type="evidence" value="ECO:0007669"/>
    <property type="project" value="UniProtKB-KW"/>
</dbReference>
<keyword evidence="8" id="KW-1185">Reference proteome</keyword>
<gene>
    <name evidence="7" type="primary">RPL23</name>
    <name evidence="7" type="ORF">DERP_006491</name>
</gene>
<evidence type="ECO:0000256" key="1">
    <source>
        <dbReference type="ARBA" id="ARBA00010745"/>
    </source>
</evidence>